<sequence length="40" mass="4328">MAHAPLVHQVHALLALALFLVHRSRGGAAGRPRRGHPSIR</sequence>
<name>A0ABV1UGI0_9ACTN</name>
<dbReference type="EMBL" id="JBEPAZ010000047">
    <property type="protein sequence ID" value="MER6432822.1"/>
    <property type="molecule type" value="Genomic_DNA"/>
</dbReference>
<reference evidence="1 2" key="1">
    <citation type="submission" date="2024-06" db="EMBL/GenBank/DDBJ databases">
        <title>The Natural Products Discovery Center: Release of the First 8490 Sequenced Strains for Exploring Actinobacteria Biosynthetic Diversity.</title>
        <authorList>
            <person name="Kalkreuter E."/>
            <person name="Kautsar S.A."/>
            <person name="Yang D."/>
            <person name="Bader C.D."/>
            <person name="Teijaro C.N."/>
            <person name="Fluegel L."/>
            <person name="Davis C.M."/>
            <person name="Simpson J.R."/>
            <person name="Lauterbach L."/>
            <person name="Steele A.D."/>
            <person name="Gui C."/>
            <person name="Meng S."/>
            <person name="Li G."/>
            <person name="Viehrig K."/>
            <person name="Ye F."/>
            <person name="Su P."/>
            <person name="Kiefer A.F."/>
            <person name="Nichols A."/>
            <person name="Cepeda A.J."/>
            <person name="Yan W."/>
            <person name="Fan B."/>
            <person name="Jiang Y."/>
            <person name="Adhikari A."/>
            <person name="Zheng C.-J."/>
            <person name="Schuster L."/>
            <person name="Cowan T.M."/>
            <person name="Smanski M.J."/>
            <person name="Chevrette M.G."/>
            <person name="De Carvalho L.P.S."/>
            <person name="Shen B."/>
        </authorList>
    </citation>
    <scope>NUCLEOTIDE SEQUENCE [LARGE SCALE GENOMIC DNA]</scope>
    <source>
        <strain evidence="1 2">NPDC001166</strain>
    </source>
</reference>
<evidence type="ECO:0000313" key="2">
    <source>
        <dbReference type="Proteomes" id="UP001470023"/>
    </source>
</evidence>
<dbReference type="RefSeq" id="WP_352065285.1">
    <property type="nucleotide sequence ID" value="NZ_JBEPAZ010000047.1"/>
</dbReference>
<accession>A0ABV1UGI0</accession>
<protein>
    <submittedName>
        <fullName evidence="1">Uncharacterized protein</fullName>
    </submittedName>
</protein>
<keyword evidence="2" id="KW-1185">Reference proteome</keyword>
<comment type="caution">
    <text evidence="1">The sequence shown here is derived from an EMBL/GenBank/DDBJ whole genome shotgun (WGS) entry which is preliminary data.</text>
</comment>
<dbReference type="Proteomes" id="UP001470023">
    <property type="component" value="Unassembled WGS sequence"/>
</dbReference>
<gene>
    <name evidence="1" type="ORF">ABT272_34605</name>
</gene>
<proteinExistence type="predicted"/>
<evidence type="ECO:0000313" key="1">
    <source>
        <dbReference type="EMBL" id="MER6432822.1"/>
    </source>
</evidence>
<organism evidence="1 2">
    <name type="scientific">Streptomyces sp. 900105245</name>
    <dbReference type="NCBI Taxonomy" id="3154379"/>
    <lineage>
        <taxon>Bacteria</taxon>
        <taxon>Bacillati</taxon>
        <taxon>Actinomycetota</taxon>
        <taxon>Actinomycetes</taxon>
        <taxon>Kitasatosporales</taxon>
        <taxon>Streptomycetaceae</taxon>
        <taxon>Streptomyces</taxon>
    </lineage>
</organism>